<dbReference type="PANTHER" id="PTHR14344">
    <property type="entry name" value="WD REPEAT PROTEIN"/>
    <property type="match status" value="1"/>
</dbReference>
<feature type="repeat" description="WD" evidence="7">
    <location>
        <begin position="225"/>
        <end position="274"/>
    </location>
</feature>
<name>A0ABR2HR25_9PEZI</name>
<evidence type="ECO:0000256" key="8">
    <source>
        <dbReference type="SAM" id="MobiDB-lite"/>
    </source>
</evidence>
<dbReference type="InterPro" id="IPR015943">
    <property type="entry name" value="WD40/YVTN_repeat-like_dom_sf"/>
</dbReference>
<dbReference type="InterPro" id="IPR036322">
    <property type="entry name" value="WD40_repeat_dom_sf"/>
</dbReference>
<dbReference type="PANTHER" id="PTHR14344:SF3">
    <property type="entry name" value="WD REPEAT-CONTAINING PROTEIN 6"/>
    <property type="match status" value="1"/>
</dbReference>
<dbReference type="Pfam" id="PF00400">
    <property type="entry name" value="WD40"/>
    <property type="match status" value="2"/>
</dbReference>
<feature type="repeat" description="WD" evidence="7">
    <location>
        <begin position="845"/>
        <end position="886"/>
    </location>
</feature>
<protein>
    <submittedName>
        <fullName evidence="9">WD40 repeat-like protein</fullName>
    </submittedName>
</protein>
<dbReference type="PROSITE" id="PS50294">
    <property type="entry name" value="WD_REPEATS_REGION"/>
    <property type="match status" value="1"/>
</dbReference>
<dbReference type="InterPro" id="IPR019775">
    <property type="entry name" value="WD40_repeat_CS"/>
</dbReference>
<sequence>MSSCTFDTASRGLNGHPAPQLRREFVLNPVTALSFFVSDVNGRRYLLAGEDNHLRAYDVVSSRLCGQAPIFKSQSIHGIAILPDQSDREQRQVLIWGGTSVSVVPQTLIEQLVSGDASTWISTEVTAPDRVLYGMLSPYANGALALLTAHNELVLGQAEYGSGTITFDRIVSPSRPMLFSGTLSWESPDCILVASGTVFGEIVVWKHHIKIQQHSEQISEIHFVFSGHEGSIFGVSISDPIPLGNGESLTLLASCSDDRTIRIWDITEVRGDRSSQRIQYFQELSAARQTGFGDSIEPVAGAAQDAGRCLAVAMGHASRIWHVEFSFQVAPEQRSHEAALDVWSFGEDATVQKWKLSLHDLQPSAKAPQNSGPIVADPKQLTRLSHQATYANHCGKHIWSRALTWDGAQGLVIATGGSDGRISLVRPSQVANMSCLDEVPPEEIDESPAQELVTTSDSQPPVLTTAITPEVTTSTPSEQPSEGQEKKKKKKKPKVKRVKETFNHFNFVSESCLLAITNSGRLFRGTFQPEISWEEVAVVPEVRESLRSYTVIESSGSEGIALIGTSSGTVYLYRDGSVPVIEPITRVSGKVEGLFDLSRKSKYAQNSSPIDEPELQNGLSGTSSFLVTAFGSPTAVFLSVDISRDGTQVTKTELILEQGFTVTTATIYDKNIIMGSRNGRISILRSDETGYCLAECRYKAITKDAITSISSLSSNTSEGAMDILTTSRDGKYRVHRISIVDNYFQGQLLHETSPPFGPVIESAWFYENPDGSKDLMLCGFRSKNFVVWNETQGREVVTTDCGGAHRMFSYTPLSTCSEGCRFVFTKSSQLCVFSQSQAPHSTLKSGGHGREIRTVASSPSARFVATGAEDTNIRLWRYSPGSSDLRCINVLEKHTTGIQTLKWHEESYLFSSGGIEEFFIWKITPLQNDHMGLAVVCEAIFTDRSKIGDLRIMDFDIQLLDGGSGMKDSFAISMALSDSTLQTYSYSKDDGFRLLAKGSYTGACLFQLRHLSSKDSTLEILTASTDGHVSIWKAPISLPLEGGDVAQYTALGISRVHQSTIKSLDIRQISDAGRVSYLLVTGGDDNALAFTHLHQNEKSGQLVFGKKHIIRPAHGAAVTGVTILKSGLDANQATVVSVSNDQRVLKWRVIDWMTARARVQLLESRHSAIADSGDLEALPEDKVIVAGVGLEVWDPLT</sequence>
<evidence type="ECO:0000313" key="10">
    <source>
        <dbReference type="Proteomes" id="UP001390339"/>
    </source>
</evidence>
<proteinExistence type="inferred from homology"/>
<evidence type="ECO:0000256" key="1">
    <source>
        <dbReference type="ARBA" id="ARBA00004496"/>
    </source>
</evidence>
<evidence type="ECO:0000256" key="7">
    <source>
        <dbReference type="PROSITE-ProRule" id="PRU00221"/>
    </source>
</evidence>
<dbReference type="EMBL" id="JAPCWZ010000009">
    <property type="protein sequence ID" value="KAK8851523.1"/>
    <property type="molecule type" value="Genomic_DNA"/>
</dbReference>
<keyword evidence="10" id="KW-1185">Reference proteome</keyword>
<organism evidence="9 10">
    <name type="scientific">Apiospora arundinis</name>
    <dbReference type="NCBI Taxonomy" id="335852"/>
    <lineage>
        <taxon>Eukaryota</taxon>
        <taxon>Fungi</taxon>
        <taxon>Dikarya</taxon>
        <taxon>Ascomycota</taxon>
        <taxon>Pezizomycotina</taxon>
        <taxon>Sordariomycetes</taxon>
        <taxon>Xylariomycetidae</taxon>
        <taxon>Amphisphaeriales</taxon>
        <taxon>Apiosporaceae</taxon>
        <taxon>Apiospora</taxon>
    </lineage>
</organism>
<dbReference type="SUPFAM" id="SSF50978">
    <property type="entry name" value="WD40 repeat-like"/>
    <property type="match status" value="3"/>
</dbReference>
<evidence type="ECO:0000313" key="9">
    <source>
        <dbReference type="EMBL" id="KAK8851523.1"/>
    </source>
</evidence>
<dbReference type="SMART" id="SM00320">
    <property type="entry name" value="WD40"/>
    <property type="match status" value="8"/>
</dbReference>
<accession>A0ABR2HR25</accession>
<dbReference type="PROSITE" id="PS50082">
    <property type="entry name" value="WD_REPEATS_2"/>
    <property type="match status" value="2"/>
</dbReference>
<dbReference type="InterPro" id="IPR051973">
    <property type="entry name" value="tRNA_Anticodon_Mtase-Reg"/>
</dbReference>
<dbReference type="Proteomes" id="UP001390339">
    <property type="component" value="Unassembled WGS sequence"/>
</dbReference>
<reference evidence="9 10" key="1">
    <citation type="journal article" date="2024" name="IMA Fungus">
        <title>Apiospora arundinis, a panoply of carbohydrate-active enzymes and secondary metabolites.</title>
        <authorList>
            <person name="Sorensen T."/>
            <person name="Petersen C."/>
            <person name="Muurmann A.T."/>
            <person name="Christiansen J.V."/>
            <person name="Brundto M.L."/>
            <person name="Overgaard C.K."/>
            <person name="Boysen A.T."/>
            <person name="Wollenberg R.D."/>
            <person name="Larsen T.O."/>
            <person name="Sorensen J.L."/>
            <person name="Nielsen K.L."/>
            <person name="Sondergaard T.E."/>
        </authorList>
    </citation>
    <scope>NUCLEOTIDE SEQUENCE [LARGE SCALE GENOMIC DNA]</scope>
    <source>
        <strain evidence="9 10">AAU 773</strain>
    </source>
</reference>
<feature type="region of interest" description="Disordered" evidence="8">
    <location>
        <begin position="442"/>
        <end position="495"/>
    </location>
</feature>
<comment type="similarity">
    <text evidence="6">Belongs to the WD repeat WDR6 family.</text>
</comment>
<keyword evidence="4" id="KW-0819">tRNA processing</keyword>
<evidence type="ECO:0000256" key="4">
    <source>
        <dbReference type="ARBA" id="ARBA00022694"/>
    </source>
</evidence>
<keyword evidence="5" id="KW-0677">Repeat</keyword>
<comment type="caution">
    <text evidence="9">The sequence shown here is derived from an EMBL/GenBank/DDBJ whole genome shotgun (WGS) entry which is preliminary data.</text>
</comment>
<evidence type="ECO:0000256" key="5">
    <source>
        <dbReference type="ARBA" id="ARBA00022737"/>
    </source>
</evidence>
<dbReference type="PROSITE" id="PS00678">
    <property type="entry name" value="WD_REPEATS_1"/>
    <property type="match status" value="1"/>
</dbReference>
<evidence type="ECO:0000256" key="3">
    <source>
        <dbReference type="ARBA" id="ARBA00022574"/>
    </source>
</evidence>
<feature type="compositionally biased region" description="Basic residues" evidence="8">
    <location>
        <begin position="486"/>
        <end position="495"/>
    </location>
</feature>
<keyword evidence="2" id="KW-0963">Cytoplasm</keyword>
<feature type="compositionally biased region" description="Polar residues" evidence="8">
    <location>
        <begin position="452"/>
        <end position="482"/>
    </location>
</feature>
<dbReference type="InterPro" id="IPR001680">
    <property type="entry name" value="WD40_rpt"/>
</dbReference>
<keyword evidence="3 7" id="KW-0853">WD repeat</keyword>
<comment type="subcellular location">
    <subcellularLocation>
        <location evidence="1">Cytoplasm</location>
    </subcellularLocation>
</comment>
<gene>
    <name evidence="9" type="ORF">PGQ11_014002</name>
</gene>
<evidence type="ECO:0000256" key="6">
    <source>
        <dbReference type="ARBA" id="ARBA00038255"/>
    </source>
</evidence>
<evidence type="ECO:0000256" key="2">
    <source>
        <dbReference type="ARBA" id="ARBA00022490"/>
    </source>
</evidence>
<dbReference type="Gene3D" id="2.130.10.10">
    <property type="entry name" value="YVTN repeat-like/Quinoprotein amine dehydrogenase"/>
    <property type="match status" value="4"/>
</dbReference>